<sequence length="93" mass="10308">MNRYLLIRAEDPPSCLEALSDYFMAVVGLKFRLVKFNVVGIYDDVIVLGVPRDLVGKARALVALLDGCRTVRVKGTVKSARRTAMSIRRPSKA</sequence>
<dbReference type="GeneID" id="10360096"/>
<proteinExistence type="predicted"/>
<dbReference type="EMBL" id="CP002590">
    <property type="protein sequence ID" value="AEA12047.1"/>
    <property type="molecule type" value="Genomic_DNA"/>
</dbReference>
<reference key="2">
    <citation type="submission" date="2011-03" db="EMBL/GenBank/DDBJ databases">
        <title>Complete genome sequence of the thermoacidophilic crenarchaeon Thermoproteus uzoniensis 768-20.</title>
        <authorList>
            <person name="Mardanov A.V."/>
            <person name="Gumerov V.M."/>
            <person name="Beletsky A.V."/>
            <person name="Prokofeva M.I."/>
            <person name="Bonch-Osmolovskaya E.A."/>
            <person name="Ravin N.V."/>
            <person name="Skryabin K.G."/>
        </authorList>
    </citation>
    <scope>NUCLEOTIDE SEQUENCE</scope>
    <source>
        <strain>768-20</strain>
    </source>
</reference>
<dbReference type="KEGG" id="tuz:TUZN_0553"/>
<dbReference type="STRING" id="999630.TUZN_0553"/>
<dbReference type="RefSeq" id="WP_013679383.1">
    <property type="nucleotide sequence ID" value="NC_015315.1"/>
</dbReference>
<organism evidence="1 2">
    <name type="scientific">Thermoproteus uzoniensis (strain 768-20)</name>
    <dbReference type="NCBI Taxonomy" id="999630"/>
    <lineage>
        <taxon>Archaea</taxon>
        <taxon>Thermoproteota</taxon>
        <taxon>Thermoprotei</taxon>
        <taxon>Thermoproteales</taxon>
        <taxon>Thermoproteaceae</taxon>
        <taxon>Thermoproteus</taxon>
    </lineage>
</organism>
<protein>
    <submittedName>
        <fullName evidence="1">Uncharacterized protein</fullName>
    </submittedName>
</protein>
<reference evidence="1 2" key="1">
    <citation type="journal article" date="2011" name="J. Bacteriol.">
        <title>Complete genome sequence of the thermoacidophilic crenarchaeon Thermoproteus uzoniensis 768-20.</title>
        <authorList>
            <person name="Mardanov A.V."/>
            <person name="Gumerov V.M."/>
            <person name="Beletsky A.V."/>
            <person name="Prokofeva M.I."/>
            <person name="Bonch-Osmolovskaya E.A."/>
            <person name="Ravin N.V."/>
            <person name="Skryabin K.G."/>
        </authorList>
    </citation>
    <scope>NUCLEOTIDE SEQUENCE [LARGE SCALE GENOMIC DNA]</scope>
    <source>
        <strain evidence="1 2">768-20</strain>
    </source>
</reference>
<dbReference type="OrthoDB" id="27991at2157"/>
<dbReference type="HOGENOM" id="CLU_2366329_0_0_2"/>
<evidence type="ECO:0000313" key="2">
    <source>
        <dbReference type="Proteomes" id="UP000008138"/>
    </source>
</evidence>
<evidence type="ECO:0000313" key="1">
    <source>
        <dbReference type="EMBL" id="AEA12047.1"/>
    </source>
</evidence>
<accession>F2L3R3</accession>
<dbReference type="AlphaFoldDB" id="F2L3R3"/>
<dbReference type="Proteomes" id="UP000008138">
    <property type="component" value="Chromosome"/>
</dbReference>
<gene>
    <name evidence="1" type="ordered locus">TUZN_0553</name>
</gene>
<name>F2L3R3_THEU7</name>
<keyword evidence="2" id="KW-1185">Reference proteome</keyword>
<dbReference type="eggNOG" id="arCOG01365">
    <property type="taxonomic scope" value="Archaea"/>
</dbReference>